<dbReference type="EMBL" id="CP003372">
    <property type="protein sequence ID" value="AGB31195.1"/>
    <property type="molecule type" value="Genomic_DNA"/>
</dbReference>
<feature type="transmembrane region" description="Helical" evidence="1">
    <location>
        <begin position="254"/>
        <end position="270"/>
    </location>
</feature>
<protein>
    <submittedName>
        <fullName evidence="2">Uncharacterized protein</fullName>
    </submittedName>
</protein>
<feature type="transmembrane region" description="Helical" evidence="1">
    <location>
        <begin position="419"/>
        <end position="438"/>
    </location>
</feature>
<sequence>MSSKAVSTELARKLILILGFLAVAGATLAARSTPATGYELSIYAMTPSSVWVGLLVALAISLAVAFVRPPRENDLTRLTALVLGGLAVTLFAGLPIIRGYHFFGQQDALTHLGWARGIANGSISPFELLYPGIHTVSVFIHSVIGIPLPTALMLVVLLATVAFVAFVPLSVGIIAPDSLAVTTATFGAFLLLPITTISTFMQPHAMTQTILLFALFVYVLLKCLTATDQRRIGLGVLFAIVTTAAVVYHPQYVVHILVVCLSICLVQFLAPRVPFVSGTAVANRIAGHRRLYGQTLFLIGVFLAWSANHGFFASFAGRAVSSAISFFLTGSGGAGTSISQQSGSLTAIGVSLTEIFFKLFLAPLVVSVLAGILVLLVIGTGQPSRFPDVPAVTTYVAVGLIGLAGLFVVYFASTTSEMYFRVFGLMMVFTVVLASVAVHEGILSLSERLSPATVRTVVAGGIAVLLVLSLASVFASPYVYRQSQQVSEQQYHGYETAFDNAEDDAVFAGFRGTPNRYADAIHGRETRTKAHTSVTPETFEQGPSDYYDGDRYLVVSELDYQREVIAYRGLRYSESDFESIESDPRVDRVQSNGEVETYRVTANTETT</sequence>
<dbReference type="KEGG" id="npe:Natpe_1290"/>
<dbReference type="eggNOG" id="arCOG03185">
    <property type="taxonomic scope" value="Archaea"/>
</dbReference>
<feature type="transmembrane region" description="Helical" evidence="1">
    <location>
        <begin position="138"/>
        <end position="167"/>
    </location>
</feature>
<feature type="transmembrane region" description="Helical" evidence="1">
    <location>
        <begin position="232"/>
        <end position="248"/>
    </location>
</feature>
<dbReference type="GeneID" id="14334453"/>
<dbReference type="AlphaFoldDB" id="L0JI39"/>
<reference evidence="4" key="2">
    <citation type="submission" date="2012-02" db="EMBL/GenBank/DDBJ databases">
        <title>Complete sequence of chromosome of Natrinema pellirubrum DSM 15624.</title>
        <authorList>
            <person name="Lucas S."/>
            <person name="Han J."/>
            <person name="Lapidus A."/>
            <person name="Cheng J.-F."/>
            <person name="Goodwin L."/>
            <person name="Pitluck S."/>
            <person name="Peters L."/>
            <person name="Teshima H."/>
            <person name="Detter J.C."/>
            <person name="Han C."/>
            <person name="Tapia R."/>
            <person name="Land M."/>
            <person name="Hauser L."/>
            <person name="Kyrpides N."/>
            <person name="Ivanova N."/>
            <person name="Pagani I."/>
            <person name="Sproer C."/>
            <person name="Anderson I."/>
            <person name="Woyke T."/>
        </authorList>
    </citation>
    <scope>NUCLEOTIDE SEQUENCE [LARGE SCALE GENOMIC DNA]</scope>
    <source>
        <strain evidence="4">DSM 15624 / JCM 10476 / NCIMB 786</strain>
    </source>
</reference>
<dbReference type="PATRIC" id="fig|797303.5.peg.308"/>
<feature type="transmembrane region" description="Helical" evidence="1">
    <location>
        <begin position="48"/>
        <end position="66"/>
    </location>
</feature>
<keyword evidence="1" id="KW-0472">Membrane</keyword>
<gene>
    <name evidence="2" type="ordered locus">Natpe_1290</name>
    <name evidence="3" type="ORF">C488_01494</name>
</gene>
<keyword evidence="1" id="KW-0812">Transmembrane</keyword>
<dbReference type="HOGENOM" id="CLU_463552_0_0_2"/>
<dbReference type="EMBL" id="AOIE01000005">
    <property type="protein sequence ID" value="ELY81441.1"/>
    <property type="molecule type" value="Genomic_DNA"/>
</dbReference>
<evidence type="ECO:0000313" key="5">
    <source>
        <dbReference type="Proteomes" id="UP000011593"/>
    </source>
</evidence>
<accession>L0JI39</accession>
<keyword evidence="1" id="KW-1133">Transmembrane helix</keyword>
<evidence type="ECO:0000313" key="2">
    <source>
        <dbReference type="EMBL" id="AGB31195.1"/>
    </source>
</evidence>
<name>L0JI39_NATP1</name>
<reference evidence="2" key="1">
    <citation type="submission" date="2012-02" db="EMBL/GenBank/DDBJ databases">
        <title>Complete sequence of chromosome of Natrinema pellirubrum DSM 15624.</title>
        <authorList>
            <consortium name="US DOE Joint Genome Institute"/>
            <person name="Lucas S."/>
            <person name="Han J."/>
            <person name="Lapidus A."/>
            <person name="Cheng J.-F."/>
            <person name="Goodwin L."/>
            <person name="Pitluck S."/>
            <person name="Peters L."/>
            <person name="Teshima H."/>
            <person name="Detter J.C."/>
            <person name="Han C."/>
            <person name="Tapia R."/>
            <person name="Land M."/>
            <person name="Hauser L."/>
            <person name="Kyrpides N."/>
            <person name="Ivanova N."/>
            <person name="Pagani I."/>
            <person name="Sproer C."/>
            <person name="Anderson I."/>
            <person name="Woyke T."/>
        </authorList>
    </citation>
    <scope>NUCLEOTIDE SEQUENCE</scope>
    <source>
        <strain evidence="2">DSM 15624</strain>
    </source>
</reference>
<dbReference type="RefSeq" id="WP_006179610.1">
    <property type="nucleotide sequence ID" value="NC_019962.1"/>
</dbReference>
<feature type="transmembrane region" description="Helical" evidence="1">
    <location>
        <begin position="179"/>
        <end position="200"/>
    </location>
</feature>
<feature type="transmembrane region" description="Helical" evidence="1">
    <location>
        <begin position="206"/>
        <end position="225"/>
    </location>
</feature>
<feature type="transmembrane region" description="Helical" evidence="1">
    <location>
        <begin position="319"/>
        <end position="338"/>
    </location>
</feature>
<dbReference type="OrthoDB" id="137309at2157"/>
<feature type="transmembrane region" description="Helical" evidence="1">
    <location>
        <begin position="78"/>
        <end position="97"/>
    </location>
</feature>
<feature type="transmembrane region" description="Helical" evidence="1">
    <location>
        <begin position="392"/>
        <end position="412"/>
    </location>
</feature>
<proteinExistence type="predicted"/>
<evidence type="ECO:0000313" key="3">
    <source>
        <dbReference type="EMBL" id="ELY81441.1"/>
    </source>
</evidence>
<keyword evidence="5" id="KW-1185">Reference proteome</keyword>
<feature type="transmembrane region" description="Helical" evidence="1">
    <location>
        <begin position="458"/>
        <end position="480"/>
    </location>
</feature>
<dbReference type="Proteomes" id="UP000011593">
    <property type="component" value="Unassembled WGS sequence"/>
</dbReference>
<feature type="transmembrane region" description="Helical" evidence="1">
    <location>
        <begin position="359"/>
        <end position="380"/>
    </location>
</feature>
<reference evidence="3 5" key="3">
    <citation type="journal article" date="2014" name="PLoS Genet.">
        <title>Phylogenetically driven sequencing of extremely halophilic archaea reveals strategies for static and dynamic osmo-response.</title>
        <authorList>
            <person name="Becker E.A."/>
            <person name="Seitzer P.M."/>
            <person name="Tritt A."/>
            <person name="Larsen D."/>
            <person name="Krusor M."/>
            <person name="Yao A.I."/>
            <person name="Wu D."/>
            <person name="Madern D."/>
            <person name="Eisen J.A."/>
            <person name="Darling A.E."/>
            <person name="Facciotti M.T."/>
        </authorList>
    </citation>
    <scope>NUCLEOTIDE SEQUENCE [LARGE SCALE GENOMIC DNA]</scope>
    <source>
        <strain evidence="3 5">DSM 15624</strain>
    </source>
</reference>
<feature type="transmembrane region" description="Helical" evidence="1">
    <location>
        <begin position="291"/>
        <end position="307"/>
    </location>
</feature>
<dbReference type="Proteomes" id="UP000010843">
    <property type="component" value="Chromosome"/>
</dbReference>
<organism evidence="2 4">
    <name type="scientific">Natrinema pellirubrum (strain DSM 15624 / CIP 106293 / JCM 10476 / NCIMB 786 / 157)</name>
    <dbReference type="NCBI Taxonomy" id="797303"/>
    <lineage>
        <taxon>Archaea</taxon>
        <taxon>Methanobacteriati</taxon>
        <taxon>Methanobacteriota</taxon>
        <taxon>Stenosarchaea group</taxon>
        <taxon>Halobacteria</taxon>
        <taxon>Halobacteriales</taxon>
        <taxon>Natrialbaceae</taxon>
        <taxon>Natrinema</taxon>
    </lineage>
</organism>
<evidence type="ECO:0000313" key="4">
    <source>
        <dbReference type="Proteomes" id="UP000010843"/>
    </source>
</evidence>
<evidence type="ECO:0000256" key="1">
    <source>
        <dbReference type="SAM" id="Phobius"/>
    </source>
</evidence>